<dbReference type="EMBL" id="FAOO01000021">
    <property type="protein sequence ID" value="CUU08431.1"/>
    <property type="molecule type" value="Genomic_DNA"/>
</dbReference>
<organism evidence="2 3">
    <name type="scientific">Candidatus Thermokryptus mobilis</name>
    <dbReference type="NCBI Taxonomy" id="1643428"/>
    <lineage>
        <taxon>Bacteria</taxon>
        <taxon>Pseudomonadati</taxon>
        <taxon>Candidatus Kryptoniota</taxon>
        <taxon>Candidatus Thermokryptus</taxon>
    </lineage>
</organism>
<evidence type="ECO:0000313" key="2">
    <source>
        <dbReference type="EMBL" id="CUU08431.1"/>
    </source>
</evidence>
<dbReference type="AlphaFoldDB" id="A0A0S4NEB5"/>
<dbReference type="Proteomes" id="UP000320623">
    <property type="component" value="Unassembled WGS sequence"/>
</dbReference>
<evidence type="ECO:0000256" key="1">
    <source>
        <dbReference type="SAM" id="SignalP"/>
    </source>
</evidence>
<name>A0A0S4NEB5_9BACT</name>
<evidence type="ECO:0000313" key="3">
    <source>
        <dbReference type="Proteomes" id="UP000320623"/>
    </source>
</evidence>
<feature type="chain" id="PRO_5006624999" evidence="1">
    <location>
        <begin position="20"/>
        <end position="103"/>
    </location>
</feature>
<dbReference type="STRING" id="1643428.GCA_001442855_02043"/>
<keyword evidence="1" id="KW-0732">Signal</keyword>
<sequence>MKKVIFPFLMLLFFALLYSQTKDDDPGKLSPIPTFYKGRWIEMGVRLVPRLCNWVEITFGFPSLIQIRTRYTFDRYISWECGFEGLECMLRAKRETIEHGRCD</sequence>
<dbReference type="RefSeq" id="WP_140945799.1">
    <property type="nucleotide sequence ID" value="NZ_FAOO01000021.1"/>
</dbReference>
<accession>A0A0S4NEB5</accession>
<proteinExistence type="predicted"/>
<reference evidence="3" key="1">
    <citation type="submission" date="2015-11" db="EMBL/GenBank/DDBJ databases">
        <authorList>
            <person name="Varghese N."/>
        </authorList>
    </citation>
    <scope>NUCLEOTIDE SEQUENCE [LARGE SCALE GENOMIC DNA]</scope>
</reference>
<gene>
    <name evidence="2" type="ORF">JGI1_02085</name>
</gene>
<feature type="signal peptide" evidence="1">
    <location>
        <begin position="1"/>
        <end position="19"/>
    </location>
</feature>
<keyword evidence="3" id="KW-1185">Reference proteome</keyword>
<protein>
    <submittedName>
        <fullName evidence="2">Uncharacterized protein</fullName>
    </submittedName>
</protein>